<proteinExistence type="predicted"/>
<accession>A0ABQ0ANW8</accession>
<keyword evidence="5 6" id="KW-0472">Membrane</keyword>
<feature type="transmembrane region" description="Helical" evidence="6">
    <location>
        <begin position="139"/>
        <end position="156"/>
    </location>
</feature>
<keyword evidence="3 6" id="KW-0812">Transmembrane</keyword>
<feature type="transmembrane region" description="Helical" evidence="6">
    <location>
        <begin position="67"/>
        <end position="90"/>
    </location>
</feature>
<feature type="transmembrane region" description="Helical" evidence="6">
    <location>
        <begin position="6"/>
        <end position="23"/>
    </location>
</feature>
<dbReference type="Pfam" id="PF02690">
    <property type="entry name" value="Na_Pi_cotrans"/>
    <property type="match status" value="2"/>
</dbReference>
<comment type="subcellular location">
    <subcellularLocation>
        <location evidence="1">Cell membrane</location>
        <topology evidence="1">Multi-pass membrane protein</topology>
    </subcellularLocation>
</comment>
<dbReference type="Proteomes" id="UP001441944">
    <property type="component" value="Unassembled WGS sequence"/>
</dbReference>
<sequence>MTEQLFYVLGGIGMFLMGMKVMTEALREAAGTGLQAILTRFTTTPFTGVLSGGLTTAAIQSSSATTVMTVGFVGAGLLTMPQALGVIYGANIGTTATGWLVSLLGFKLKLGTVAMALLFPASLLDLLARGGWARAGRMLAGLCLLLIGLDLMQAGMKDAGTILRPEMLPSGSVLGLLALAALGAGLTVVMQSSSAAMALALVMIQSGAISLTQAVAIVAGMNIGTTCTALLASLGGSRPMRQTAVANLLFNVATSLIAVPVLLFGLGALQELAVRTNPMTAILVFHTGFNVVGAMLFLPVTAQFARFITWLMPETPKTRLVDLDRALLSDPVTALLAVQAALELLEHRVYGAMASALQVPADYRGIAALSPCRTALAEVEAFLADIRLTADHARQEVALSALLHQTDHLLRLLERLSQTGRISVLKEDPLLRRPALITGAVLQRLIEGCCSDAEQARLQRLSVLVNHRKDRHRRGLLLGEHAGLFDLNEVFSNTDAMRWLTRCLHHLERLEHYRQATRAALPVARAMP</sequence>
<evidence type="ECO:0000256" key="6">
    <source>
        <dbReference type="SAM" id="Phobius"/>
    </source>
</evidence>
<dbReference type="InterPro" id="IPR003841">
    <property type="entry name" value="Na/Pi_transpt"/>
</dbReference>
<name>A0ABQ0ANW8_9RHOB</name>
<evidence type="ECO:0000256" key="1">
    <source>
        <dbReference type="ARBA" id="ARBA00004651"/>
    </source>
</evidence>
<evidence type="ECO:0000256" key="3">
    <source>
        <dbReference type="ARBA" id="ARBA00022692"/>
    </source>
</evidence>
<keyword evidence="4 6" id="KW-1133">Transmembrane helix</keyword>
<evidence type="ECO:0000256" key="4">
    <source>
        <dbReference type="ARBA" id="ARBA00022989"/>
    </source>
</evidence>
<reference evidence="7 8" key="1">
    <citation type="submission" date="2024-04" db="EMBL/GenBank/DDBJ databases">
        <title>Draft genome sequence of Pseudophaeobacter arcticus NBRC 116598.</title>
        <authorList>
            <person name="Miyakawa T."/>
            <person name="Kusuya Y."/>
            <person name="Miura T."/>
        </authorList>
    </citation>
    <scope>NUCLEOTIDE SEQUENCE [LARGE SCALE GENOMIC DNA]</scope>
    <source>
        <strain evidence="7 8">SU-CL00105</strain>
    </source>
</reference>
<dbReference type="PANTHER" id="PTHR10010">
    <property type="entry name" value="SOLUTE CARRIER FAMILY 34 SODIUM PHOSPHATE , MEMBER 2-RELATED"/>
    <property type="match status" value="1"/>
</dbReference>
<feature type="transmembrane region" description="Helical" evidence="6">
    <location>
        <begin position="281"/>
        <end position="302"/>
    </location>
</feature>
<gene>
    <name evidence="7" type="ORF">NBRC116598_30150</name>
</gene>
<dbReference type="EMBL" id="BAABWU010000013">
    <property type="protein sequence ID" value="GAA6197571.1"/>
    <property type="molecule type" value="Genomic_DNA"/>
</dbReference>
<evidence type="ECO:0000256" key="5">
    <source>
        <dbReference type="ARBA" id="ARBA00023136"/>
    </source>
</evidence>
<evidence type="ECO:0000256" key="2">
    <source>
        <dbReference type="ARBA" id="ARBA00022475"/>
    </source>
</evidence>
<evidence type="ECO:0000313" key="7">
    <source>
        <dbReference type="EMBL" id="GAA6197571.1"/>
    </source>
</evidence>
<dbReference type="PANTHER" id="PTHR10010:SF46">
    <property type="entry name" value="SODIUM-DEPENDENT PHOSPHATE TRANSPORT PROTEIN 2B"/>
    <property type="match status" value="1"/>
</dbReference>
<organism evidence="7 8">
    <name type="scientific">Pseudophaeobacter arcticus</name>
    <dbReference type="NCBI Taxonomy" id="385492"/>
    <lineage>
        <taxon>Bacteria</taxon>
        <taxon>Pseudomonadati</taxon>
        <taxon>Pseudomonadota</taxon>
        <taxon>Alphaproteobacteria</taxon>
        <taxon>Rhodobacterales</taxon>
        <taxon>Paracoccaceae</taxon>
        <taxon>Pseudophaeobacter</taxon>
    </lineage>
</organism>
<keyword evidence="8" id="KW-1185">Reference proteome</keyword>
<protein>
    <recommendedName>
        <fullName evidence="9">Phosphate:Na+ symporter</fullName>
    </recommendedName>
</protein>
<feature type="transmembrane region" description="Helical" evidence="6">
    <location>
        <begin position="176"/>
        <end position="202"/>
    </location>
</feature>
<keyword evidence="2" id="KW-1003">Cell membrane</keyword>
<evidence type="ECO:0008006" key="9">
    <source>
        <dbReference type="Google" id="ProtNLM"/>
    </source>
</evidence>
<feature type="transmembrane region" description="Helical" evidence="6">
    <location>
        <begin position="248"/>
        <end position="269"/>
    </location>
</feature>
<dbReference type="RefSeq" id="WP_353401236.1">
    <property type="nucleotide sequence ID" value="NZ_BAABWU010000013.1"/>
</dbReference>
<dbReference type="NCBIfam" id="NF037997">
    <property type="entry name" value="Na_Pi_symport"/>
    <property type="match status" value="1"/>
</dbReference>
<feature type="transmembrane region" description="Helical" evidence="6">
    <location>
        <begin position="214"/>
        <end position="236"/>
    </location>
</feature>
<comment type="caution">
    <text evidence="7">The sequence shown here is derived from an EMBL/GenBank/DDBJ whole genome shotgun (WGS) entry which is preliminary data.</text>
</comment>
<evidence type="ECO:0000313" key="8">
    <source>
        <dbReference type="Proteomes" id="UP001441944"/>
    </source>
</evidence>